<evidence type="ECO:0000313" key="1">
    <source>
        <dbReference type="EMBL" id="MDG0815966.1"/>
    </source>
</evidence>
<sequence>MKLLGLPKWLKTSLVILLISECLFCSFSFAAEVRMGFGDKLQPFCLPQSNSGINVQIIREALAYRGHSLVPVFYPMKRISTAFIAKNLDGAMIDSGIDLAPYGGIYAEPAVIYQNVFISLKKRNLRINKPSDLKGLSVIAFPGALERYPEWLQPVNRAGKYIETNDQSLQILTLQHNRFDLALSDRHIYRYFFNETERKTHQALDEVTEHEFTQANWKDYRVVFRNRTVAEDYEVGLKELKRTGRYQAIFNTYLKPR</sequence>
<evidence type="ECO:0000313" key="2">
    <source>
        <dbReference type="Proteomes" id="UP001152321"/>
    </source>
</evidence>
<keyword evidence="2" id="KW-1185">Reference proteome</keyword>
<organism evidence="1 2">
    <name type="scientific">Bdellovibrio svalbardensis</name>
    <dbReference type="NCBI Taxonomy" id="2972972"/>
    <lineage>
        <taxon>Bacteria</taxon>
        <taxon>Pseudomonadati</taxon>
        <taxon>Bdellovibrionota</taxon>
        <taxon>Bdellovibrionia</taxon>
        <taxon>Bdellovibrionales</taxon>
        <taxon>Pseudobdellovibrionaceae</taxon>
        <taxon>Bdellovibrio</taxon>
    </lineage>
</organism>
<accession>A0ABT6DGI4</accession>
<protein>
    <recommendedName>
        <fullName evidence="3">Solute-binding protein family 3/N-terminal domain-containing protein</fullName>
    </recommendedName>
</protein>
<evidence type="ECO:0008006" key="3">
    <source>
        <dbReference type="Google" id="ProtNLM"/>
    </source>
</evidence>
<name>A0ABT6DGI4_9BACT</name>
<comment type="caution">
    <text evidence="1">The sequence shown here is derived from an EMBL/GenBank/DDBJ whole genome shotgun (WGS) entry which is preliminary data.</text>
</comment>
<reference evidence="1" key="1">
    <citation type="submission" date="2022-08" db="EMBL/GenBank/DDBJ databases">
        <title>Novel Bdellovibrio Species Isolated from Svalbard: Designation Bdellovibrio svalbardensis.</title>
        <authorList>
            <person name="Mitchell R.J."/>
            <person name="Choi S.Y."/>
        </authorList>
    </citation>
    <scope>NUCLEOTIDE SEQUENCE</scope>
    <source>
        <strain evidence="1">PAP01</strain>
    </source>
</reference>
<dbReference type="RefSeq" id="WP_277577445.1">
    <property type="nucleotide sequence ID" value="NZ_JANRMI010000002.1"/>
</dbReference>
<proteinExistence type="predicted"/>
<gene>
    <name evidence="1" type="ORF">NWE73_06310</name>
</gene>
<dbReference type="SUPFAM" id="SSF53850">
    <property type="entry name" value="Periplasmic binding protein-like II"/>
    <property type="match status" value="1"/>
</dbReference>
<dbReference type="Gene3D" id="3.40.190.10">
    <property type="entry name" value="Periplasmic binding protein-like II"/>
    <property type="match status" value="2"/>
</dbReference>
<dbReference type="Proteomes" id="UP001152321">
    <property type="component" value="Unassembled WGS sequence"/>
</dbReference>
<dbReference type="EMBL" id="JANRMI010000002">
    <property type="protein sequence ID" value="MDG0815966.1"/>
    <property type="molecule type" value="Genomic_DNA"/>
</dbReference>